<name>A0A8R7QNA5_TRIUA</name>
<evidence type="ECO:0000313" key="4">
    <source>
        <dbReference type="Proteomes" id="UP000015106"/>
    </source>
</evidence>
<dbReference type="Gramene" id="TuG1812G0600000737.01.T01">
    <property type="protein sequence ID" value="TuG1812G0600000737.01.T01"/>
    <property type="gene ID" value="TuG1812G0600000737.01"/>
</dbReference>
<protein>
    <recommendedName>
        <fullName evidence="2">F-box protein AT5G49610-like beta-propeller domain-containing protein</fullName>
    </recommendedName>
</protein>
<dbReference type="RefSeq" id="XP_048538362.1">
    <property type="nucleotide sequence ID" value="XM_048682405.1"/>
</dbReference>
<evidence type="ECO:0000256" key="1">
    <source>
        <dbReference type="SAM" id="MobiDB-lite"/>
    </source>
</evidence>
<dbReference type="KEGG" id="tua:125517226"/>
<evidence type="ECO:0000313" key="3">
    <source>
        <dbReference type="EnsemblPlants" id="TuG1812G0600000737.01.T01"/>
    </source>
</evidence>
<dbReference type="Pfam" id="PF23635">
    <property type="entry name" value="Beta-prop_AT5G49610-like"/>
    <property type="match status" value="1"/>
</dbReference>
<dbReference type="Proteomes" id="UP000015106">
    <property type="component" value="Chromosome 6"/>
</dbReference>
<dbReference type="SUPFAM" id="SSF81383">
    <property type="entry name" value="F-box domain"/>
    <property type="match status" value="1"/>
</dbReference>
<accession>A0A8R7QNA5</accession>
<proteinExistence type="predicted"/>
<organism evidence="3 4">
    <name type="scientific">Triticum urartu</name>
    <name type="common">Red wild einkorn</name>
    <name type="synonym">Crithodium urartu</name>
    <dbReference type="NCBI Taxonomy" id="4572"/>
    <lineage>
        <taxon>Eukaryota</taxon>
        <taxon>Viridiplantae</taxon>
        <taxon>Streptophyta</taxon>
        <taxon>Embryophyta</taxon>
        <taxon>Tracheophyta</taxon>
        <taxon>Spermatophyta</taxon>
        <taxon>Magnoliopsida</taxon>
        <taxon>Liliopsida</taxon>
        <taxon>Poales</taxon>
        <taxon>Poaceae</taxon>
        <taxon>BOP clade</taxon>
        <taxon>Pooideae</taxon>
        <taxon>Triticodae</taxon>
        <taxon>Triticeae</taxon>
        <taxon>Triticinae</taxon>
        <taxon>Triticum</taxon>
    </lineage>
</organism>
<dbReference type="SUPFAM" id="SSF50965">
    <property type="entry name" value="Galactose oxidase, central domain"/>
    <property type="match status" value="1"/>
</dbReference>
<evidence type="ECO:0000259" key="2">
    <source>
        <dbReference type="Pfam" id="PF23635"/>
    </source>
</evidence>
<feature type="region of interest" description="Disordered" evidence="1">
    <location>
        <begin position="1"/>
        <end position="37"/>
    </location>
</feature>
<feature type="compositionally biased region" description="Basic residues" evidence="1">
    <location>
        <begin position="11"/>
        <end position="20"/>
    </location>
</feature>
<reference evidence="3" key="3">
    <citation type="submission" date="2022-06" db="UniProtKB">
        <authorList>
            <consortium name="EnsemblPlants"/>
        </authorList>
    </citation>
    <scope>IDENTIFICATION</scope>
</reference>
<reference evidence="3" key="2">
    <citation type="submission" date="2018-03" db="EMBL/GenBank/DDBJ databases">
        <title>The Triticum urartu genome reveals the dynamic nature of wheat genome evolution.</title>
        <authorList>
            <person name="Ling H."/>
            <person name="Ma B."/>
            <person name="Shi X."/>
            <person name="Liu H."/>
            <person name="Dong L."/>
            <person name="Sun H."/>
            <person name="Cao Y."/>
            <person name="Gao Q."/>
            <person name="Zheng S."/>
            <person name="Li Y."/>
            <person name="Yu Y."/>
            <person name="Du H."/>
            <person name="Qi M."/>
            <person name="Li Y."/>
            <person name="Yu H."/>
            <person name="Cui Y."/>
            <person name="Wang N."/>
            <person name="Chen C."/>
            <person name="Wu H."/>
            <person name="Zhao Y."/>
            <person name="Zhang J."/>
            <person name="Li Y."/>
            <person name="Zhou W."/>
            <person name="Zhang B."/>
            <person name="Hu W."/>
            <person name="Eijk M."/>
            <person name="Tang J."/>
            <person name="Witsenboer H."/>
            <person name="Zhao S."/>
            <person name="Li Z."/>
            <person name="Zhang A."/>
            <person name="Wang D."/>
            <person name="Liang C."/>
        </authorList>
    </citation>
    <scope>NUCLEOTIDE SEQUENCE [LARGE SCALE GENOMIC DNA]</scope>
    <source>
        <strain evidence="3">cv. G1812</strain>
    </source>
</reference>
<dbReference type="InterPro" id="IPR011043">
    <property type="entry name" value="Gal_Oxase/kelch_b-propeller"/>
</dbReference>
<dbReference type="GeneID" id="125517226"/>
<keyword evidence="4" id="KW-1185">Reference proteome</keyword>
<dbReference type="PANTHER" id="PTHR33207">
    <property type="entry name" value="F-BOX DOMAIN CONTAINING PROTEIN-RELATED"/>
    <property type="match status" value="1"/>
</dbReference>
<dbReference type="OrthoDB" id="592687at2759"/>
<dbReference type="EnsemblPlants" id="TuG1812G0600000737.01.T01">
    <property type="protein sequence ID" value="TuG1812G0600000737.01.T01"/>
    <property type="gene ID" value="TuG1812G0600000737.01"/>
</dbReference>
<dbReference type="RefSeq" id="XP_048538361.1">
    <property type="nucleotide sequence ID" value="XM_048682404.1"/>
</dbReference>
<feature type="compositionally biased region" description="Basic and acidic residues" evidence="1">
    <location>
        <begin position="21"/>
        <end position="31"/>
    </location>
</feature>
<feature type="domain" description="F-box protein AT5G49610-like beta-propeller" evidence="2">
    <location>
        <begin position="143"/>
        <end position="412"/>
    </location>
</feature>
<dbReference type="InterPro" id="IPR036047">
    <property type="entry name" value="F-box-like_dom_sf"/>
</dbReference>
<sequence length="424" mass="48163">MMDTAVEVSRRFSRVHPKKKPCGDADGETRRRSPTVDPVSKVLGDDNLLGEILLRVGFPTTLVCAALVCRCWYQLASDRGFLRRFRELHPPRLLGFYIDSGLVWPESMAVPRFVPMLPQPPELAAVVRRMASHNFSTREVPWIMDSRNDSIFTRHRERRELACGVYRPLCPERGIDDVPPLPSTQDRSRLNFGAILSKEEGNGLSYFYVLTEGTDETEKFTMRVYMLQGSVWCLHTLATYQLHLPLPRAIVVLVDNKIYMAASPAGDIIVLDLTASSLSRIQLPPGVKYHSFNTVLSRADDPSGIYLIHVNGFKLHIWLHTGDNWLLVDTICLHEMCANLRMLDSTLEDEHTSRCYICQAGDNAEFLFLKMCGCVLYLDVKNRTLRKVHAMAQKDLHLTAVYPFMMVWPPTFPALKDGPARNVM</sequence>
<reference evidence="4" key="1">
    <citation type="journal article" date="2013" name="Nature">
        <title>Draft genome of the wheat A-genome progenitor Triticum urartu.</title>
        <authorList>
            <person name="Ling H.Q."/>
            <person name="Zhao S."/>
            <person name="Liu D."/>
            <person name="Wang J."/>
            <person name="Sun H."/>
            <person name="Zhang C."/>
            <person name="Fan H."/>
            <person name="Li D."/>
            <person name="Dong L."/>
            <person name="Tao Y."/>
            <person name="Gao C."/>
            <person name="Wu H."/>
            <person name="Li Y."/>
            <person name="Cui Y."/>
            <person name="Guo X."/>
            <person name="Zheng S."/>
            <person name="Wang B."/>
            <person name="Yu K."/>
            <person name="Liang Q."/>
            <person name="Yang W."/>
            <person name="Lou X."/>
            <person name="Chen J."/>
            <person name="Feng M."/>
            <person name="Jian J."/>
            <person name="Zhang X."/>
            <person name="Luo G."/>
            <person name="Jiang Y."/>
            <person name="Liu J."/>
            <person name="Wang Z."/>
            <person name="Sha Y."/>
            <person name="Zhang B."/>
            <person name="Wu H."/>
            <person name="Tang D."/>
            <person name="Shen Q."/>
            <person name="Xue P."/>
            <person name="Zou S."/>
            <person name="Wang X."/>
            <person name="Liu X."/>
            <person name="Wang F."/>
            <person name="Yang Y."/>
            <person name="An X."/>
            <person name="Dong Z."/>
            <person name="Zhang K."/>
            <person name="Zhang X."/>
            <person name="Luo M.C."/>
            <person name="Dvorak J."/>
            <person name="Tong Y."/>
            <person name="Wang J."/>
            <person name="Yang H."/>
            <person name="Li Z."/>
            <person name="Wang D."/>
            <person name="Zhang A."/>
            <person name="Wang J."/>
        </authorList>
    </citation>
    <scope>NUCLEOTIDE SEQUENCE</scope>
    <source>
        <strain evidence="4">cv. G1812</strain>
    </source>
</reference>
<gene>
    <name evidence="3" type="primary">LOC125517226</name>
</gene>
<dbReference type="AlphaFoldDB" id="A0A8R7QNA5"/>
<dbReference type="InterPro" id="IPR056594">
    <property type="entry name" value="AT5G49610-like_b-prop"/>
</dbReference>